<organism evidence="1 2">
    <name type="scientific">Anaerosporobacter mobilis DSM 15930</name>
    <dbReference type="NCBI Taxonomy" id="1120996"/>
    <lineage>
        <taxon>Bacteria</taxon>
        <taxon>Bacillati</taxon>
        <taxon>Bacillota</taxon>
        <taxon>Clostridia</taxon>
        <taxon>Lachnospirales</taxon>
        <taxon>Lachnospiraceae</taxon>
        <taxon>Anaerosporobacter</taxon>
    </lineage>
</organism>
<gene>
    <name evidence="1" type="ORF">SAMN02746066_03709</name>
</gene>
<reference evidence="1 2" key="1">
    <citation type="submission" date="2016-11" db="EMBL/GenBank/DDBJ databases">
        <authorList>
            <person name="Jaros S."/>
            <person name="Januszkiewicz K."/>
            <person name="Wedrychowicz H."/>
        </authorList>
    </citation>
    <scope>NUCLEOTIDE SEQUENCE [LARGE SCALE GENOMIC DNA]</scope>
    <source>
        <strain evidence="1 2">DSM 15930</strain>
    </source>
</reference>
<dbReference type="OrthoDB" id="1494005at2"/>
<protein>
    <submittedName>
        <fullName evidence="1">Uncharacterized protein</fullName>
    </submittedName>
</protein>
<name>A0A1M7MC04_9FIRM</name>
<proteinExistence type="predicted"/>
<dbReference type="EMBL" id="FRCP01000020">
    <property type="protein sequence ID" value="SHM87848.1"/>
    <property type="molecule type" value="Genomic_DNA"/>
</dbReference>
<dbReference type="AlphaFoldDB" id="A0A1M7MC04"/>
<evidence type="ECO:0000313" key="1">
    <source>
        <dbReference type="EMBL" id="SHM87848.1"/>
    </source>
</evidence>
<dbReference type="Proteomes" id="UP000184038">
    <property type="component" value="Unassembled WGS sequence"/>
</dbReference>
<accession>A0A1M7MC04</accession>
<keyword evidence="2" id="KW-1185">Reference proteome</keyword>
<evidence type="ECO:0000313" key="2">
    <source>
        <dbReference type="Proteomes" id="UP000184038"/>
    </source>
</evidence>
<dbReference type="RefSeq" id="WP_073290069.1">
    <property type="nucleotide sequence ID" value="NZ_FRCP01000020.1"/>
</dbReference>
<sequence>MWNKIVTESDISNFMRDINSFSDSCIKEIRYVSGGYVNEDLSMYAHNSKRNLYICIQRQYNTFSTIELMFQGVYKFSMIPRNGHKDCVIYDSSLIKKRNLYYWADYEDLDINNIEEYGTLVIAEQIYWRNINTNLGNKEVYINNLE</sequence>